<evidence type="ECO:0000313" key="3">
    <source>
        <dbReference type="Proteomes" id="UP000444318"/>
    </source>
</evidence>
<name>A0A843S753_9BURK</name>
<dbReference type="AlphaFoldDB" id="A0A843S753"/>
<reference evidence="2 3" key="1">
    <citation type="submission" date="2019-10" db="EMBL/GenBank/DDBJ databases">
        <title>Two novel species isolated from a subtropical stream in China.</title>
        <authorList>
            <person name="Lu H."/>
        </authorList>
    </citation>
    <scope>NUCLEOTIDE SEQUENCE [LARGE SCALE GENOMIC DNA]</scope>
    <source>
        <strain evidence="2 3">FT103W</strain>
    </source>
</reference>
<sequence>MTPRTALFLAALVAAQATAQSPVAVPGISRDVTSAELRDYARLPVCTLSADGKRLAVEPCRTAPARVPMPRRPVPLTIQRMPIVKQAPQVAMPSAPPTPSMQTLLNPPNAPQMLSGCGPTGCYDANGAHINNAGPGTVVSPSGKLCHRNGALMQC</sequence>
<evidence type="ECO:0000313" key="2">
    <source>
        <dbReference type="EMBL" id="MQA20029.1"/>
    </source>
</evidence>
<gene>
    <name evidence="2" type="ORF">GEV01_10975</name>
</gene>
<dbReference type="Proteomes" id="UP000444318">
    <property type="component" value="Unassembled WGS sequence"/>
</dbReference>
<accession>A0A843S753</accession>
<feature type="signal peptide" evidence="1">
    <location>
        <begin position="1"/>
        <end position="19"/>
    </location>
</feature>
<proteinExistence type="predicted"/>
<evidence type="ECO:0000256" key="1">
    <source>
        <dbReference type="SAM" id="SignalP"/>
    </source>
</evidence>
<comment type="caution">
    <text evidence="2">The sequence shown here is derived from an EMBL/GenBank/DDBJ whole genome shotgun (WGS) entry which is preliminary data.</text>
</comment>
<protein>
    <submittedName>
        <fullName evidence="2">Uncharacterized protein</fullName>
    </submittedName>
</protein>
<feature type="chain" id="PRO_5032953724" evidence="1">
    <location>
        <begin position="20"/>
        <end position="155"/>
    </location>
</feature>
<dbReference type="EMBL" id="WHUF01000003">
    <property type="protein sequence ID" value="MQA20029.1"/>
    <property type="molecule type" value="Genomic_DNA"/>
</dbReference>
<keyword evidence="3" id="KW-1185">Reference proteome</keyword>
<organism evidence="2 3">
    <name type="scientific">Rugamonas rivuli</name>
    <dbReference type="NCBI Taxonomy" id="2743358"/>
    <lineage>
        <taxon>Bacteria</taxon>
        <taxon>Pseudomonadati</taxon>
        <taxon>Pseudomonadota</taxon>
        <taxon>Betaproteobacteria</taxon>
        <taxon>Burkholderiales</taxon>
        <taxon>Oxalobacteraceae</taxon>
        <taxon>Telluria group</taxon>
        <taxon>Rugamonas</taxon>
    </lineage>
</organism>
<keyword evidence="1" id="KW-0732">Signal</keyword>